<dbReference type="GO" id="GO:0016787">
    <property type="term" value="F:hydrolase activity"/>
    <property type="evidence" value="ECO:0007669"/>
    <property type="project" value="UniProtKB-KW"/>
</dbReference>
<keyword evidence="3 12" id="KW-0479">Metal-binding</keyword>
<accession>A0A1T5FIY9</accession>
<comment type="similarity">
    <text evidence="12">Belongs to the CRISPR-associated Cas9 family.</text>
</comment>
<name>A0A1T5FIY9_9SPHI</name>
<feature type="binding site" evidence="12">
    <location>
        <position position="739"/>
    </location>
    <ligand>
        <name>Mg(2+)</name>
        <dbReference type="ChEBI" id="CHEBI:18420"/>
        <label>1</label>
    </ligand>
</feature>
<dbReference type="GO" id="GO:0004519">
    <property type="term" value="F:endonuclease activity"/>
    <property type="evidence" value="ECO:0007669"/>
    <property type="project" value="UniProtKB-UniRule"/>
</dbReference>
<evidence type="ECO:0000256" key="3">
    <source>
        <dbReference type="ARBA" id="ARBA00022723"/>
    </source>
</evidence>
<evidence type="ECO:0000256" key="8">
    <source>
        <dbReference type="ARBA" id="ARBA00023118"/>
    </source>
</evidence>
<keyword evidence="5 12" id="KW-0378">Hydrolase</keyword>
<feature type="binding site" evidence="12">
    <location>
        <position position="991"/>
    </location>
    <ligand>
        <name>Mg(2+)</name>
        <dbReference type="ChEBI" id="CHEBI:18420"/>
        <label>2</label>
    </ligand>
</feature>
<dbReference type="EMBL" id="FUYS01000016">
    <property type="protein sequence ID" value="SKB96068.1"/>
    <property type="molecule type" value="Genomic_DNA"/>
</dbReference>
<evidence type="ECO:0000313" key="14">
    <source>
        <dbReference type="EMBL" id="SKB96068.1"/>
    </source>
</evidence>
<feature type="binding site" evidence="12">
    <location>
        <position position="9"/>
    </location>
    <ligand>
        <name>Mg(2+)</name>
        <dbReference type="ChEBI" id="CHEBI:18420"/>
        <label>1</label>
    </ligand>
</feature>
<dbReference type="GO" id="GO:0003723">
    <property type="term" value="F:RNA binding"/>
    <property type="evidence" value="ECO:0007669"/>
    <property type="project" value="UniProtKB-UniRule"/>
</dbReference>
<keyword evidence="7 12" id="KW-0694">RNA-binding</keyword>
<evidence type="ECO:0000256" key="7">
    <source>
        <dbReference type="ARBA" id="ARBA00022884"/>
    </source>
</evidence>
<protein>
    <recommendedName>
        <fullName evidence="12">CRISPR-associated endonuclease Cas9</fullName>
        <ecNumber evidence="12">3.1.-.-</ecNumber>
    </recommendedName>
</protein>
<dbReference type="GO" id="GO:0003677">
    <property type="term" value="F:DNA binding"/>
    <property type="evidence" value="ECO:0007669"/>
    <property type="project" value="UniProtKB-UniRule"/>
</dbReference>
<dbReference type="InterPro" id="IPR028629">
    <property type="entry name" value="Cas9"/>
</dbReference>
<evidence type="ECO:0000256" key="10">
    <source>
        <dbReference type="ARBA" id="ARBA00023211"/>
    </source>
</evidence>
<dbReference type="Gene3D" id="3.30.420.10">
    <property type="entry name" value="Ribonuclease H-like superfamily/Ribonuclease H"/>
    <property type="match status" value="1"/>
</dbReference>
<reference evidence="14 15" key="1">
    <citation type="submission" date="2017-02" db="EMBL/GenBank/DDBJ databases">
        <authorList>
            <person name="Peterson S.W."/>
        </authorList>
    </citation>
    <scope>NUCLEOTIDE SEQUENCE [LARGE SCALE GENOMIC DNA]</scope>
    <source>
        <strain evidence="14 15">DSM 22899</strain>
    </source>
</reference>
<proteinExistence type="inferred from homology"/>
<keyword evidence="15" id="KW-1185">Reference proteome</keyword>
<dbReference type="GO" id="GO:0043571">
    <property type="term" value="P:maintenance of CRISPR repeat elements"/>
    <property type="evidence" value="ECO:0007669"/>
    <property type="project" value="UniProtKB-UniRule"/>
</dbReference>
<dbReference type="InterPro" id="IPR041383">
    <property type="entry name" value="RuvC_III"/>
</dbReference>
<dbReference type="RefSeq" id="WP_079718628.1">
    <property type="nucleotide sequence ID" value="NZ_FUYS01000016.1"/>
</dbReference>
<evidence type="ECO:0000256" key="12">
    <source>
        <dbReference type="HAMAP-Rule" id="MF_01480"/>
    </source>
</evidence>
<dbReference type="EC" id="3.1.-.-" evidence="12"/>
<feature type="binding site" evidence="12">
    <location>
        <position position="739"/>
    </location>
    <ligand>
        <name>Mg(2+)</name>
        <dbReference type="ChEBI" id="CHEBI:18420"/>
        <label>2</label>
    </ligand>
</feature>
<keyword evidence="6 12" id="KW-0460">Magnesium</keyword>
<dbReference type="InterPro" id="IPR003615">
    <property type="entry name" value="HNH_nuc"/>
</dbReference>
<sequence>MKKRILGLDLGTTSIGFAQVIEGDTPEQSFIKRIGVRVNPLTTDEQTNFEKGKPVSVNADRTLKRGMRRNLDRFQDRRRNLIEVLIQSGLITTESVLAEDGKHTTHETWRLRAKAVTEKIDKEQFARVLLAINKKRGYKSSRKTKNEEEGQAIDGMATAKRLYEENITPGQLAYQLLKEGKKTLPDFYRSDLNAELDKVWKQQQQHYPDIFTDEFKKYLEGKGQRATSTSFWGRYQINTSENKGSRDEKKLQAYKWRAEAVSQRLEKEEAAYVITEINNDLNKSSGYLGAISDRSKELYFNKETVGQYLYKQLLHNPHTLLKNQVFYRQDYMDEFEAIWSEQSKHHAELTEELKIEIRDIVIFYQRKLKSQKGLVSFCEFESKEIEIERNGQIVKRTIGLKVAPKSSPLFQEFKIWQVLNNLLIRKKGSRKRTVKKSDNSGGEEQEIFAFDMNAKQLLFDELNIKGNLSASKALGLLGYKPQDYELNYTTIEGNRTNKALYDTYLKILEIEGYDVKDLLKVKSNKDEVALDDIDVPAVEIQKMVRDIFETLGINTQILEFNAELDGKAFEQQASCQLWHLLYSAEDDTRKYSEEDILVFGNENIGLKKKLCSKFGFKPEHSKILVNVTLSDDYGNLSSKAMRRIYPYIKEHHYSDACEHAGYRHSKSSLTKDEIANRPLKGRLELLKKNSLRNPVVEKILNQMVNVVNTLIDAENAERKAQGLPEDFHFDEIRIELARELKKNAKERAEMTANINAAKLKHERIVRLLQTEFGIKNPSRNDIIRYKLYEELKNNGYKDLYTNTYIPREILFSKLIDIDHIIPQAKQFDDSFSNKTVVFRQDNLDKGNKTAYDYIESKYGEVAAVDFVLRAQHLFELGQKNSEEGISKAKFQKLQKRESDIGDGFIERDLRDSQYIAKKAKNMLYDITRSVVSTSGSITDRLREDWDLVNIMQELNLEKFRKLGLTEMVEKKDGTFKERIVDWTKRNDHRHHAMDALTVAFTKHNHIQYLNYLNARKNERHRLHSNIIAIEAKETELVMDSDGNKKRVLKSPIPNFRQVAKAHLENVLVSHKAKNKVVTKNKNRTKTKYGERVRTELTPRGQLHKETVYRKYRYYQSKEEKVGAKFDKETIQKVSSPLYRKLLLERLAENNNDPKKAFTGRNALNKNPIYLDNAKQKVLPEKLKLVWLEEDYSIRKDVTPENLKDVKTIEKVLDGKARNILLERLNEYGGDPKRAFSDLDKNPIWLNREKGISIKRVTISGVKNAEPLHYKKDHMGNDILDDEGKKIPVDFVSTGNNHHVAIYRDENGNLQDHVVSFFEAVERVNQGLTVIDKSYNAHLGWQFLFTMKQNEYFVFSNDQMAFDPREIDLLDPKNKKLISPNLYRVQKLSKVIYGNSAVRDFVFRNHLETTVEEKKELNGIAYKQLKSLPFMENIIKVRINHIGDIVGIGEY</sequence>
<dbReference type="InterPro" id="IPR036397">
    <property type="entry name" value="RNaseH_sf"/>
</dbReference>
<organism evidence="14 15">
    <name type="scientific">Parapedobacter luteus</name>
    <dbReference type="NCBI Taxonomy" id="623280"/>
    <lineage>
        <taxon>Bacteria</taxon>
        <taxon>Pseudomonadati</taxon>
        <taxon>Bacteroidota</taxon>
        <taxon>Sphingobacteriia</taxon>
        <taxon>Sphingobacteriales</taxon>
        <taxon>Sphingobacteriaceae</taxon>
        <taxon>Parapedobacter</taxon>
    </lineage>
</organism>
<evidence type="ECO:0000256" key="2">
    <source>
        <dbReference type="ARBA" id="ARBA00022722"/>
    </source>
</evidence>
<keyword evidence="9 12" id="KW-0238">DNA-binding</keyword>
<dbReference type="PROSITE" id="PS51749">
    <property type="entry name" value="HNH_CAS9"/>
    <property type="match status" value="1"/>
</dbReference>
<dbReference type="Proteomes" id="UP000190541">
    <property type="component" value="Unassembled WGS sequence"/>
</dbReference>
<dbReference type="OrthoDB" id="9777169at2"/>
<evidence type="ECO:0000256" key="5">
    <source>
        <dbReference type="ARBA" id="ARBA00022801"/>
    </source>
</evidence>
<evidence type="ECO:0000256" key="11">
    <source>
        <dbReference type="ARBA" id="ARBA00046380"/>
    </source>
</evidence>
<comment type="domain">
    <text evidence="12">Has 2 endonuclease domains. The discontinuous RuvC-like domain cleaves the target DNA noncomplementary to crRNA while the HNH nuclease domain cleaves the target DNA complementary to crRNA.</text>
</comment>
<dbReference type="Pfam" id="PF13395">
    <property type="entry name" value="HNH_4"/>
    <property type="match status" value="1"/>
</dbReference>
<comment type="function">
    <text evidence="12">CRISPR (clustered regularly interspaced short palindromic repeat) is an adaptive immune system that provides protection against mobile genetic elements (viruses, transposable elements and conjugative plasmids). CRISPR clusters contain spacers, sequences complementary to antecedent mobile elements, and target invading nucleic acids. CRISPR clusters are transcribed and processed into CRISPR RNA (crRNA). In type II CRISPR systems correct processing of pre-crRNA requires a trans-encoded small RNA (tracrRNA), endogenous ribonuclease 3 (rnc) and this protein. The tracrRNA serves as a guide for ribonuclease 3-aided processing of pre-crRNA. Subsequently Cas9/crRNA/tracrRNA endonucleolytically cleaves linear or circular dsDNA target complementary to the spacer; Cas9 is inactive in the absence of the 2 guide RNAs (gRNA). Cas9 recognizes the protospacer adjacent motif (PAM) in the CRISPR repeat sequences to help distinguish self versus nonself, as targets within the bacterial CRISPR locus do not have PAMs. PAM recognition is also required for catalytic activity.</text>
</comment>
<keyword evidence="4 12" id="KW-0255">Endonuclease</keyword>
<comment type="subunit">
    <text evidence="11 12">Monomer. Binds crRNA and tracrRNA.</text>
</comment>
<evidence type="ECO:0000256" key="1">
    <source>
        <dbReference type="ARBA" id="ARBA00001946"/>
    </source>
</evidence>
<feature type="active site" description="For RuvC-like nuclease domain" evidence="12">
    <location>
        <position position="9"/>
    </location>
</feature>
<feature type="binding site" evidence="12">
    <location>
        <position position="735"/>
    </location>
    <ligand>
        <name>Mg(2+)</name>
        <dbReference type="ChEBI" id="CHEBI:18420"/>
        <label>1</label>
    </ligand>
</feature>
<evidence type="ECO:0000256" key="9">
    <source>
        <dbReference type="ARBA" id="ARBA00023125"/>
    </source>
</evidence>
<dbReference type="GO" id="GO:0051607">
    <property type="term" value="P:defense response to virus"/>
    <property type="evidence" value="ECO:0007669"/>
    <property type="project" value="UniProtKB-UniRule"/>
</dbReference>
<gene>
    <name evidence="12" type="primary">cas9</name>
    <name evidence="14" type="ORF">SAMN05660226_04020</name>
</gene>
<evidence type="ECO:0000256" key="4">
    <source>
        <dbReference type="ARBA" id="ARBA00022759"/>
    </source>
</evidence>
<feature type="active site" description="Proton acceptor for HNH nuclease domain" evidence="12">
    <location>
        <position position="819"/>
    </location>
</feature>
<evidence type="ECO:0000259" key="13">
    <source>
        <dbReference type="PROSITE" id="PS51749"/>
    </source>
</evidence>
<feature type="binding site" evidence="12">
    <location>
        <position position="9"/>
    </location>
    <ligand>
        <name>Mg(2+)</name>
        <dbReference type="ChEBI" id="CHEBI:18420"/>
        <label>2</label>
    </ligand>
</feature>
<dbReference type="HAMAP" id="MF_01480">
    <property type="entry name" value="Cas9"/>
    <property type="match status" value="1"/>
</dbReference>
<dbReference type="NCBIfam" id="TIGR01865">
    <property type="entry name" value="cas_Csn1"/>
    <property type="match status" value="2"/>
</dbReference>
<keyword evidence="10" id="KW-0464">Manganese</keyword>
<dbReference type="InterPro" id="IPR033114">
    <property type="entry name" value="HNH_CAS9"/>
</dbReference>
<keyword evidence="2 12" id="KW-0540">Nuclease</keyword>
<dbReference type="Pfam" id="PF18541">
    <property type="entry name" value="RuvC_III"/>
    <property type="match status" value="1"/>
</dbReference>
<keyword evidence="8 12" id="KW-0051">Antiviral defense</keyword>
<dbReference type="GO" id="GO:0046872">
    <property type="term" value="F:metal ion binding"/>
    <property type="evidence" value="ECO:0007669"/>
    <property type="project" value="UniProtKB-UniRule"/>
</dbReference>
<feature type="domain" description="HNH Cas9-type" evidence="13">
    <location>
        <begin position="743"/>
        <end position="909"/>
    </location>
</feature>
<evidence type="ECO:0000313" key="15">
    <source>
        <dbReference type="Proteomes" id="UP000190541"/>
    </source>
</evidence>
<comment type="cofactor">
    <cofactor evidence="1 12">
        <name>Mg(2+)</name>
        <dbReference type="ChEBI" id="CHEBI:18420"/>
    </cofactor>
</comment>
<dbReference type="STRING" id="623280.SAMN05660226_04020"/>
<evidence type="ECO:0000256" key="6">
    <source>
        <dbReference type="ARBA" id="ARBA00022842"/>
    </source>
</evidence>